<reference evidence="1" key="1">
    <citation type="journal article" date="2011" name="Environ. Microbiol.">
        <title>Genomic insights into the metabolic potential of the polycyclic aromatic hydrocarbon degrading sulfate-reducing Deltaproteobacterium N47.</title>
        <authorList>
            <person name="Bergmann F."/>
            <person name="Selesi D."/>
            <person name="Weinmaier T."/>
            <person name="Tischler P."/>
            <person name="Rattei T."/>
            <person name="Meckenstock R.U."/>
        </authorList>
    </citation>
    <scope>NUCLEOTIDE SEQUENCE</scope>
</reference>
<dbReference type="EMBL" id="FR695876">
    <property type="protein sequence ID" value="CBX30459.1"/>
    <property type="molecule type" value="Genomic_DNA"/>
</dbReference>
<protein>
    <submittedName>
        <fullName evidence="1">Uncharacterized protein</fullName>
    </submittedName>
</protein>
<dbReference type="EMBL" id="FR695866">
    <property type="protein sequence ID" value="CBX27467.1"/>
    <property type="molecule type" value="Genomic_DNA"/>
</dbReference>
<evidence type="ECO:0000313" key="9">
    <source>
        <dbReference type="EMBL" id="CBX29266.1"/>
    </source>
</evidence>
<gene>
    <name evidence="1" type="ORF">N47_A12270</name>
    <name evidence="10" type="ORF">N47_D31160</name>
    <name evidence="12" type="ORF">N47_E48500</name>
    <name evidence="13" type="ORF">N47_E49180</name>
    <name evidence="6" type="ORF">N47_G37130</name>
    <name evidence="7" type="ORF">N47_G38980</name>
    <name evidence="2" type="ORF">N47_H21360</name>
    <name evidence="3" type="ORF">N47_H22510</name>
    <name evidence="4" type="ORF">N47_H22800</name>
    <name evidence="5" type="ORF">N47_H22890</name>
    <name evidence="9" type="ORF">N47_J02470</name>
    <name evidence="11" type="ORF">N47_K26990</name>
    <name evidence="8" type="ORF">N47_L13350</name>
    <name evidence="14" type="ORF">N47_N26110</name>
</gene>
<evidence type="ECO:0000313" key="14">
    <source>
        <dbReference type="EMBL" id="CBX31786.1"/>
    </source>
</evidence>
<dbReference type="EMBL" id="FR695877">
    <property type="protein sequence ID" value="CBX31406.1"/>
    <property type="molecule type" value="Genomic_DNA"/>
</dbReference>
<dbReference type="InterPro" id="IPR036390">
    <property type="entry name" value="WH_DNA-bd_sf"/>
</dbReference>
<dbReference type="EMBL" id="FR695866">
    <property type="protein sequence ID" value="CBX27314.1"/>
    <property type="molecule type" value="Genomic_DNA"/>
</dbReference>
<evidence type="ECO:0000313" key="8">
    <source>
        <dbReference type="EMBL" id="CBX28737.1"/>
    </source>
</evidence>
<dbReference type="AlphaFoldDB" id="E1Y9F4"/>
<evidence type="ECO:0000313" key="4">
    <source>
        <dbReference type="EMBL" id="CBX27458.1"/>
    </source>
</evidence>
<name>E1Y9F4_9BACT</name>
<dbReference type="EMBL" id="FR695866">
    <property type="protein sequence ID" value="CBX27429.1"/>
    <property type="molecule type" value="Genomic_DNA"/>
</dbReference>
<dbReference type="EMBL" id="FR695868">
    <property type="protein sequence ID" value="CBX28574.1"/>
    <property type="molecule type" value="Genomic_DNA"/>
</dbReference>
<evidence type="ECO:0000313" key="12">
    <source>
        <dbReference type="EMBL" id="CBX31338.1"/>
    </source>
</evidence>
<evidence type="ECO:0000313" key="13">
    <source>
        <dbReference type="EMBL" id="CBX31406.1"/>
    </source>
</evidence>
<evidence type="ECO:0000313" key="2">
    <source>
        <dbReference type="EMBL" id="CBX27314.1"/>
    </source>
</evidence>
<dbReference type="EMBL" id="FR695869">
    <property type="protein sequence ID" value="CBX28737.1"/>
    <property type="molecule type" value="Genomic_DNA"/>
</dbReference>
<dbReference type="EMBL" id="FR695864">
    <property type="protein sequence ID" value="CBX27198.1"/>
    <property type="molecule type" value="Genomic_DNA"/>
</dbReference>
<evidence type="ECO:0000313" key="5">
    <source>
        <dbReference type="EMBL" id="CBX27467.1"/>
    </source>
</evidence>
<organism evidence="1">
    <name type="scientific">uncultured Desulfobacterium sp</name>
    <dbReference type="NCBI Taxonomy" id="201089"/>
    <lineage>
        <taxon>Bacteria</taxon>
        <taxon>Pseudomonadati</taxon>
        <taxon>Thermodesulfobacteriota</taxon>
        <taxon>Desulfobacteria</taxon>
        <taxon>Desulfobacterales</taxon>
        <taxon>Desulfobacteriaceae</taxon>
        <taxon>Desulfobacterium</taxon>
        <taxon>environmental samples</taxon>
    </lineage>
</organism>
<evidence type="ECO:0000313" key="7">
    <source>
        <dbReference type="EMBL" id="CBX28574.1"/>
    </source>
</evidence>
<dbReference type="SUPFAM" id="SSF46785">
    <property type="entry name" value="Winged helix' DNA-binding domain"/>
    <property type="match status" value="1"/>
</dbReference>
<evidence type="ECO:0000313" key="11">
    <source>
        <dbReference type="EMBL" id="CBX30459.1"/>
    </source>
</evidence>
<evidence type="ECO:0000313" key="3">
    <source>
        <dbReference type="EMBL" id="CBX27429.1"/>
    </source>
</evidence>
<dbReference type="EMBL" id="FR695868">
    <property type="protein sequence ID" value="CBX28389.1"/>
    <property type="molecule type" value="Genomic_DNA"/>
</dbReference>
<evidence type="ECO:0000313" key="10">
    <source>
        <dbReference type="EMBL" id="CBX30307.1"/>
    </source>
</evidence>
<dbReference type="EMBL" id="FR695879">
    <property type="protein sequence ID" value="CBX31786.1"/>
    <property type="molecule type" value="Genomic_DNA"/>
</dbReference>
<evidence type="ECO:0000313" key="6">
    <source>
        <dbReference type="EMBL" id="CBX28389.1"/>
    </source>
</evidence>
<dbReference type="EMBL" id="FR695877">
    <property type="protein sequence ID" value="CBX31338.1"/>
    <property type="molecule type" value="Genomic_DNA"/>
</dbReference>
<dbReference type="EMBL" id="FR695866">
    <property type="protein sequence ID" value="CBX27458.1"/>
    <property type="molecule type" value="Genomic_DNA"/>
</dbReference>
<dbReference type="EMBL" id="FR695872">
    <property type="protein sequence ID" value="CBX29266.1"/>
    <property type="molecule type" value="Genomic_DNA"/>
</dbReference>
<sequence>MLITERYKEQITGVLSCYDRIVIQGTLPGWCYDQGMTAFLYSQGIRIFDYPGFAQGLREEIRQNAERIAEEQGIQIEFIRKIKAFRKEARIKAILKERGQHPGLVHIFSAMEACTSYRPWHDKNSGKTFLRYDSGKCLHYYFYFIDKVFGLCYLRVPTWCPFRLQFYFNGHNWLAHQLDNAQIPYVMNENAFLDIDDFSKAQDISDSIRVEALHAAMDVFAEQYCPVIKNYDLRYRWSIMQAEYATDIVFKKQADLKELYESIVRTAIHSVKPENIASFLGQKLHGNYQGEMGNRFNTRILGTRIKHQMGAVSLKMYDKFGLILRIETTTNDVSQFKHFRKVQQRDGHSVVKNASMKKNIYSLFPLMNLLKASNRRYLEFISTFDDPSHGVKQLRKISKTVTADNRSYKGINFYSDDDQALLKILARGEFNSNGLQNRSLRQYLPGKGSGAVSRILKRLKAHGLLKKVPKTYKYYLTKLGKAVIVTGLMIREMFVIPELARLRTACQ</sequence>
<dbReference type="EMBL" id="FR695874">
    <property type="protein sequence ID" value="CBX30307.1"/>
    <property type="molecule type" value="Genomic_DNA"/>
</dbReference>
<proteinExistence type="predicted"/>
<accession>E1Y9F4</accession>
<evidence type="ECO:0000313" key="1">
    <source>
        <dbReference type="EMBL" id="CBX27198.1"/>
    </source>
</evidence>